<dbReference type="Proteomes" id="UP000242258">
    <property type="component" value="Unassembled WGS sequence"/>
</dbReference>
<dbReference type="STRING" id="1628148.BI198_10490"/>
<dbReference type="InterPro" id="IPR036465">
    <property type="entry name" value="vWFA_dom_sf"/>
</dbReference>
<evidence type="ECO:0000259" key="2">
    <source>
        <dbReference type="PROSITE" id="PS50234"/>
    </source>
</evidence>
<proteinExistence type="predicted"/>
<comment type="caution">
    <text evidence="3">The sequence shown here is derived from an EMBL/GenBank/DDBJ whole genome shotgun (WGS) entry which is preliminary data.</text>
</comment>
<dbReference type="InterPro" id="IPR002035">
    <property type="entry name" value="VWF_A"/>
</dbReference>
<dbReference type="EMBL" id="MKEK01000001">
    <property type="protein sequence ID" value="OEY69945.1"/>
    <property type="molecule type" value="Genomic_DNA"/>
</dbReference>
<dbReference type="InterPro" id="IPR033881">
    <property type="entry name" value="vWA_BatA_type"/>
</dbReference>
<keyword evidence="4" id="KW-1185">Reference proteome</keyword>
<feature type="transmembrane region" description="Helical" evidence="1">
    <location>
        <begin position="50"/>
        <end position="70"/>
    </location>
</feature>
<keyword evidence="1" id="KW-1133">Transmembrane helix</keyword>
<keyword evidence="1" id="KW-0812">Transmembrane</keyword>
<dbReference type="SMART" id="SM00327">
    <property type="entry name" value="VWA"/>
    <property type="match status" value="1"/>
</dbReference>
<reference evidence="4" key="1">
    <citation type="submission" date="2016-09" db="EMBL/GenBank/DDBJ databases">
        <authorList>
            <person name="Wan X."/>
            <person name="Hou S."/>
        </authorList>
    </citation>
    <scope>NUCLEOTIDE SEQUENCE [LARGE SCALE GENOMIC DNA]</scope>
    <source>
        <strain evidence="4">KH87</strain>
    </source>
</reference>
<dbReference type="SUPFAM" id="SSF53300">
    <property type="entry name" value="vWA-like"/>
    <property type="match status" value="1"/>
</dbReference>
<accession>A0A1E7Q6Y3</accession>
<dbReference type="PANTHER" id="PTHR22550:SF18">
    <property type="entry name" value="VWFA DOMAIN-CONTAINING PROTEIN"/>
    <property type="match status" value="1"/>
</dbReference>
<dbReference type="RefSeq" id="WP_070049514.1">
    <property type="nucleotide sequence ID" value="NZ_CBCSDO010000007.1"/>
</dbReference>
<feature type="transmembrane region" description="Helical" evidence="1">
    <location>
        <begin position="300"/>
        <end position="320"/>
    </location>
</feature>
<evidence type="ECO:0000313" key="3">
    <source>
        <dbReference type="EMBL" id="OEY69945.1"/>
    </source>
</evidence>
<evidence type="ECO:0000313" key="4">
    <source>
        <dbReference type="Proteomes" id="UP000242258"/>
    </source>
</evidence>
<dbReference type="InterPro" id="IPR050768">
    <property type="entry name" value="UPF0353/GerABKA_families"/>
</dbReference>
<sequence>MLDFAYPWLALLIIVPFILRPKRRESSNTTLYLPPLAKLANTNQTHTSRWYSVNSLLLAVIWLALVIACMQPRWLGDSQTIPQQGRDLMLALDLSGSMEIADMVTQGNTINRLDAVKSVVRDFIQQRQGDRIGLILFADAAYQQTPLTFDLITVEKMLNDSVLGLVGTRTAIGEAIGLAVKRLNTYESSNKVLILLSDGANTAGNIQPLEALTLAKAAGVKIHTVGVGAEQMLQQGLFGQRLINPSQDLDETLLTRLAEETGGRYFRARDLNELQQIYKLLDQLEPITRDSLTYRPQKSLLHWPLALALLCSFMLAGRHINWWRIMQHVR</sequence>
<dbReference type="OrthoDB" id="6206554at2"/>
<dbReference type="AlphaFoldDB" id="A0A1E7Q6Y3"/>
<gene>
    <name evidence="3" type="ORF">BI198_10490</name>
</gene>
<evidence type="ECO:0000256" key="1">
    <source>
        <dbReference type="SAM" id="Phobius"/>
    </source>
</evidence>
<dbReference type="PANTHER" id="PTHR22550">
    <property type="entry name" value="SPORE GERMINATION PROTEIN"/>
    <property type="match status" value="1"/>
</dbReference>
<keyword evidence="1" id="KW-0472">Membrane</keyword>
<organism evidence="3 4">
    <name type="scientific">Rheinheimera salexigens</name>
    <dbReference type="NCBI Taxonomy" id="1628148"/>
    <lineage>
        <taxon>Bacteria</taxon>
        <taxon>Pseudomonadati</taxon>
        <taxon>Pseudomonadota</taxon>
        <taxon>Gammaproteobacteria</taxon>
        <taxon>Chromatiales</taxon>
        <taxon>Chromatiaceae</taxon>
        <taxon>Rheinheimera</taxon>
    </lineage>
</organism>
<name>A0A1E7Q6Y3_9GAMM</name>
<dbReference type="Pfam" id="PF00092">
    <property type="entry name" value="VWA"/>
    <property type="match status" value="1"/>
</dbReference>
<feature type="domain" description="VWFA" evidence="2">
    <location>
        <begin position="87"/>
        <end position="284"/>
    </location>
</feature>
<dbReference type="PROSITE" id="PS50234">
    <property type="entry name" value="VWFA"/>
    <property type="match status" value="1"/>
</dbReference>
<dbReference type="CDD" id="cd01467">
    <property type="entry name" value="vWA_BatA_type"/>
    <property type="match status" value="1"/>
</dbReference>
<protein>
    <submittedName>
        <fullName evidence="3">IMP dehydrogenase</fullName>
    </submittedName>
</protein>
<dbReference type="Gene3D" id="3.40.50.410">
    <property type="entry name" value="von Willebrand factor, type A domain"/>
    <property type="match status" value="1"/>
</dbReference>